<dbReference type="Proteomes" id="UP000683421">
    <property type="component" value="Chromosome"/>
</dbReference>
<dbReference type="GO" id="GO:0005829">
    <property type="term" value="C:cytosol"/>
    <property type="evidence" value="ECO:0007669"/>
    <property type="project" value="TreeGrafter"/>
</dbReference>
<dbReference type="RefSeq" id="WP_216691862.1">
    <property type="nucleotide sequence ID" value="NZ_CP076680.1"/>
</dbReference>
<reference evidence="1 2" key="1">
    <citation type="submission" date="2021-06" db="EMBL/GenBank/DDBJ databases">
        <title>Ulceroglandular infection and bacteremia caused by Francisella salimarina in an immunocompromised patient, France.</title>
        <authorList>
            <person name="Hennebique A."/>
            <person name="Caspar Y."/>
            <person name="Maurin M."/>
            <person name="Boisset S."/>
            <person name="Pelloux I."/>
            <person name="Gallego-Hernanz M.P."/>
            <person name="Burucoa C."/>
            <person name="Cazenave-Roblot F."/>
            <person name="Plouzeau C."/>
            <person name="Rammaert B."/>
        </authorList>
    </citation>
    <scope>NUCLEOTIDE SEQUENCE [LARGE SCALE GENOMIC DNA]</scope>
    <source>
        <strain evidence="1 2">CHUGA-F75</strain>
    </source>
</reference>
<dbReference type="PANTHER" id="PTHR37528">
    <property type="entry name" value="UPF0149 PROTEIN YGFB"/>
    <property type="match status" value="1"/>
</dbReference>
<dbReference type="KEGG" id="fsr:KQR59_06370"/>
<evidence type="ECO:0000313" key="1">
    <source>
        <dbReference type="EMBL" id="QWU98735.1"/>
    </source>
</evidence>
<dbReference type="PANTHER" id="PTHR37528:SF1">
    <property type="entry name" value="UPF0149 PROTEIN YGFB"/>
    <property type="match status" value="1"/>
</dbReference>
<evidence type="ECO:0000313" key="2">
    <source>
        <dbReference type="Proteomes" id="UP000683421"/>
    </source>
</evidence>
<organism evidence="1 2">
    <name type="scientific">Francisella salimarina</name>
    <dbReference type="NCBI Taxonomy" id="2599927"/>
    <lineage>
        <taxon>Bacteria</taxon>
        <taxon>Pseudomonadati</taxon>
        <taxon>Pseudomonadota</taxon>
        <taxon>Gammaproteobacteria</taxon>
        <taxon>Thiotrichales</taxon>
        <taxon>Francisellaceae</taxon>
        <taxon>Francisella</taxon>
    </lineage>
</organism>
<dbReference type="AlphaFoldDB" id="A0AAJ4NN53"/>
<dbReference type="NCBIfam" id="TIGR02292">
    <property type="entry name" value="ygfB_yecA"/>
    <property type="match status" value="1"/>
</dbReference>
<dbReference type="Pfam" id="PF03695">
    <property type="entry name" value="UPF0149"/>
    <property type="match status" value="1"/>
</dbReference>
<dbReference type="InterPro" id="IPR011978">
    <property type="entry name" value="YgfB-like"/>
</dbReference>
<gene>
    <name evidence="1" type="ORF">KQR59_06370</name>
</gene>
<sequence>MKNEKPNFEDVVEALKVMQALTSASEAHGLLCALFSFGAEVKFTAWSDSLMTKSIQEGDLVATSALQTMKKLYDYTKSQFDEKGLTFDLFLPEDEEELTYKAEALTYWIKGFLSGVGLFGLNFENSKDKEVKEAINDLMQISYMDYEALEDNDECEQDFIELLEYTKVAVLLIDSEKV</sequence>
<protein>
    <submittedName>
        <fullName evidence="1">UPF0149 family protein</fullName>
    </submittedName>
</protein>
<dbReference type="EMBL" id="CP076680">
    <property type="protein sequence ID" value="QWU98735.1"/>
    <property type="molecule type" value="Genomic_DNA"/>
</dbReference>
<keyword evidence="2" id="KW-1185">Reference proteome</keyword>
<name>A0AAJ4NN53_9GAMM</name>
<proteinExistence type="predicted"/>
<accession>A0AAJ4NN53</accession>